<sequence>MRSRYYKSNHGYWKMLDPKNEFRILVLSICFFVAIYTVVCLTLFRRWKGRKRQRAASCCISLVHGTISATLAAHDMACRRSSASWKLDARNSSFQNGVMEFSMAYFLVDLLHYLYAVPDDYLFIGHHISTLTYMLSCRYFTRHGATSVMYLIAVGEATTPLQCVWNLSRMAREDHRLAMQIYTFLSPIFTVIFTFVRGCLGPYLLWKLSSFYLRGQSSSSVIPRWLAYFWMLKAALAVVGSLLWVYKLWVGLFKFYTQKQYEVRKVE</sequence>
<dbReference type="Proteomes" id="UP001162992">
    <property type="component" value="Chromosome 14"/>
</dbReference>
<reference evidence="2" key="1">
    <citation type="journal article" date="2024" name="Proc. Natl. Acad. Sci. U.S.A.">
        <title>Extraordinary preservation of gene collinearity over three hundred million years revealed in homosporous lycophytes.</title>
        <authorList>
            <person name="Li C."/>
            <person name="Wickell D."/>
            <person name="Kuo L.Y."/>
            <person name="Chen X."/>
            <person name="Nie B."/>
            <person name="Liao X."/>
            <person name="Peng D."/>
            <person name="Ji J."/>
            <person name="Jenkins J."/>
            <person name="Williams M."/>
            <person name="Shu S."/>
            <person name="Plott C."/>
            <person name="Barry K."/>
            <person name="Rajasekar S."/>
            <person name="Grimwood J."/>
            <person name="Han X."/>
            <person name="Sun S."/>
            <person name="Hou Z."/>
            <person name="He W."/>
            <person name="Dai G."/>
            <person name="Sun C."/>
            <person name="Schmutz J."/>
            <person name="Leebens-Mack J.H."/>
            <person name="Li F.W."/>
            <person name="Wang L."/>
        </authorList>
    </citation>
    <scope>NUCLEOTIDE SEQUENCE [LARGE SCALE GENOMIC DNA]</scope>
    <source>
        <strain evidence="2">cv. PW_Plant_1</strain>
    </source>
</reference>
<keyword evidence="2" id="KW-1185">Reference proteome</keyword>
<evidence type="ECO:0000313" key="2">
    <source>
        <dbReference type="Proteomes" id="UP001162992"/>
    </source>
</evidence>
<dbReference type="EMBL" id="CM055105">
    <property type="protein sequence ID" value="KAJ7532090.1"/>
    <property type="molecule type" value="Genomic_DNA"/>
</dbReference>
<evidence type="ECO:0000313" key="1">
    <source>
        <dbReference type="EMBL" id="KAJ7532090.1"/>
    </source>
</evidence>
<name>A0ACC2BQQ1_DIPCM</name>
<proteinExistence type="predicted"/>
<comment type="caution">
    <text evidence="1">The sequence shown here is derived from an EMBL/GenBank/DDBJ whole genome shotgun (WGS) entry which is preliminary data.</text>
</comment>
<gene>
    <name evidence="1" type="ORF">O6H91_14G072000</name>
</gene>
<accession>A0ACC2BQQ1</accession>
<protein>
    <submittedName>
        <fullName evidence="1">Uncharacterized protein</fullName>
    </submittedName>
</protein>
<organism evidence="1 2">
    <name type="scientific">Diphasiastrum complanatum</name>
    <name type="common">Issler's clubmoss</name>
    <name type="synonym">Lycopodium complanatum</name>
    <dbReference type="NCBI Taxonomy" id="34168"/>
    <lineage>
        <taxon>Eukaryota</taxon>
        <taxon>Viridiplantae</taxon>
        <taxon>Streptophyta</taxon>
        <taxon>Embryophyta</taxon>
        <taxon>Tracheophyta</taxon>
        <taxon>Lycopodiopsida</taxon>
        <taxon>Lycopodiales</taxon>
        <taxon>Lycopodiaceae</taxon>
        <taxon>Lycopodioideae</taxon>
        <taxon>Diphasiastrum</taxon>
    </lineage>
</organism>